<evidence type="ECO:0000313" key="3">
    <source>
        <dbReference type="Proteomes" id="UP000030759"/>
    </source>
</evidence>
<organism evidence="2 3">
    <name type="scientific">Cricetulus griseus</name>
    <name type="common">Chinese hamster</name>
    <name type="synonym">Cricetulus barabensis griseus</name>
    <dbReference type="NCBI Taxonomy" id="10029"/>
    <lineage>
        <taxon>Eukaryota</taxon>
        <taxon>Metazoa</taxon>
        <taxon>Chordata</taxon>
        <taxon>Craniata</taxon>
        <taxon>Vertebrata</taxon>
        <taxon>Euteleostomi</taxon>
        <taxon>Mammalia</taxon>
        <taxon>Eutheria</taxon>
        <taxon>Euarchontoglires</taxon>
        <taxon>Glires</taxon>
        <taxon>Rodentia</taxon>
        <taxon>Myomorpha</taxon>
        <taxon>Muroidea</taxon>
        <taxon>Cricetidae</taxon>
        <taxon>Cricetinae</taxon>
        <taxon>Cricetulus</taxon>
    </lineage>
</organism>
<name>A0A061IF14_CRIGR</name>
<evidence type="ECO:0000256" key="1">
    <source>
        <dbReference type="SAM" id="MobiDB-lite"/>
    </source>
</evidence>
<feature type="compositionally biased region" description="Basic and acidic residues" evidence="1">
    <location>
        <begin position="12"/>
        <end position="24"/>
    </location>
</feature>
<dbReference type="EMBL" id="KE672522">
    <property type="protein sequence ID" value="ERE79267.1"/>
    <property type="molecule type" value="Genomic_DNA"/>
</dbReference>
<reference evidence="3" key="1">
    <citation type="journal article" date="2013" name="Nat. Biotechnol.">
        <title>Chinese hamster genome sequenced from sorted chromosomes.</title>
        <authorList>
            <person name="Brinkrolf K."/>
            <person name="Rupp O."/>
            <person name="Laux H."/>
            <person name="Kollin F."/>
            <person name="Ernst W."/>
            <person name="Linke B."/>
            <person name="Kofler R."/>
            <person name="Romand S."/>
            <person name="Hesse F."/>
            <person name="Budach W.E."/>
            <person name="Galosy S."/>
            <person name="Muller D."/>
            <person name="Noll T."/>
            <person name="Wienberg J."/>
            <person name="Jostock T."/>
            <person name="Leonard M."/>
            <person name="Grillari J."/>
            <person name="Tauch A."/>
            <person name="Goesmann A."/>
            <person name="Helk B."/>
            <person name="Mott J.E."/>
            <person name="Puhler A."/>
            <person name="Borth N."/>
        </authorList>
    </citation>
    <scope>NUCLEOTIDE SEQUENCE [LARGE SCALE GENOMIC DNA]</scope>
    <source>
        <strain evidence="3">17A/GY</strain>
    </source>
</reference>
<feature type="region of interest" description="Disordered" evidence="1">
    <location>
        <begin position="12"/>
        <end position="79"/>
    </location>
</feature>
<gene>
    <name evidence="2" type="ORF">H671_3g9741</name>
</gene>
<dbReference type="AlphaFoldDB" id="A0A061IF14"/>
<accession>A0A061IF14</accession>
<proteinExistence type="predicted"/>
<evidence type="ECO:0000313" key="2">
    <source>
        <dbReference type="EMBL" id="ERE79267.1"/>
    </source>
</evidence>
<sequence length="118" mass="13301">MYICVLVGFWSENDKESPPRESLENRAPQEASSQERPPDECSVYFHGARHQSSGRWEQGPEGTQDDTTREGEVSGPLPLGEALRSSLVTQDSVTYLHQLRVERALELDACCVDFEPNY</sequence>
<dbReference type="Proteomes" id="UP000030759">
    <property type="component" value="Unassembled WGS sequence"/>
</dbReference>
<protein>
    <submittedName>
        <fullName evidence="2">Uncharacterized protein</fullName>
    </submittedName>
</protein>